<evidence type="ECO:0000313" key="5">
    <source>
        <dbReference type="Proteomes" id="UP001321760"/>
    </source>
</evidence>
<feature type="domain" description="C2H2-type" evidence="3">
    <location>
        <begin position="393"/>
        <end position="422"/>
    </location>
</feature>
<feature type="region of interest" description="Disordered" evidence="2">
    <location>
        <begin position="113"/>
        <end position="148"/>
    </location>
</feature>
<dbReference type="InterPro" id="IPR058925">
    <property type="entry name" value="zf-C2H2_AcuF"/>
</dbReference>
<dbReference type="GO" id="GO:0008270">
    <property type="term" value="F:zinc ion binding"/>
    <property type="evidence" value="ECO:0007669"/>
    <property type="project" value="UniProtKB-KW"/>
</dbReference>
<evidence type="ECO:0000256" key="2">
    <source>
        <dbReference type="SAM" id="MobiDB-lite"/>
    </source>
</evidence>
<name>A0AAV9FZ11_9PEZI</name>
<gene>
    <name evidence="4" type="ORF">QBC34DRAFT_339374</name>
</gene>
<dbReference type="InterPro" id="IPR013087">
    <property type="entry name" value="Znf_C2H2_type"/>
</dbReference>
<evidence type="ECO:0000313" key="4">
    <source>
        <dbReference type="EMBL" id="KAK4442030.1"/>
    </source>
</evidence>
<organism evidence="4 5">
    <name type="scientific">Podospora aff. communis PSN243</name>
    <dbReference type="NCBI Taxonomy" id="3040156"/>
    <lineage>
        <taxon>Eukaryota</taxon>
        <taxon>Fungi</taxon>
        <taxon>Dikarya</taxon>
        <taxon>Ascomycota</taxon>
        <taxon>Pezizomycotina</taxon>
        <taxon>Sordariomycetes</taxon>
        <taxon>Sordariomycetidae</taxon>
        <taxon>Sordariales</taxon>
        <taxon>Podosporaceae</taxon>
        <taxon>Podospora</taxon>
    </lineage>
</organism>
<sequence length="481" mass="53872">MPNSEDERKSDLGFGPIAQHVRAALQHFGALIGAIETDQDVQSIFGQQLLPGLKNEVTRFKMWAGNLGAHQAGRTSLDYRLREASHLQEQVVYLLRDMSESLQDATDIVQPSLAKNIDGDPLQTIDNTSADDASEDSFTDSDTDEPSAETRLSTLCTDIREAIDCLLRLSVAIANPAPHERCRKFGAEDISYREPHDIAYVRDKFPNLGQEMATVLGKSITRRRQFFRYRLAHHEKLAAGLELTPDKEEDDGRTETFPKTVASTLPDHIKAIPDINIRNGVIDEDNRSDTAASMTSYATSAGFLAEATDGETFIPPPPLRVPPPPPEAEHGTFECNFCYRMIAASSRPAWKRHVFNDLRPYTCLFKECLGYSTDFERRNQWRAHVLQHHWKSWRCPFQCDGAYTSASDLKQHLAQQHLPDVPPSQLEAISTAGEGQAPETTAVKCPICHHATIGHRQYTRHVGRHLEQLALFALPHPGQHE</sequence>
<proteinExistence type="predicted"/>
<reference evidence="4" key="1">
    <citation type="journal article" date="2023" name="Mol. Phylogenet. Evol.">
        <title>Genome-scale phylogeny and comparative genomics of the fungal order Sordariales.</title>
        <authorList>
            <person name="Hensen N."/>
            <person name="Bonometti L."/>
            <person name="Westerberg I."/>
            <person name="Brannstrom I.O."/>
            <person name="Guillou S."/>
            <person name="Cros-Aarteil S."/>
            <person name="Calhoun S."/>
            <person name="Haridas S."/>
            <person name="Kuo A."/>
            <person name="Mondo S."/>
            <person name="Pangilinan J."/>
            <person name="Riley R."/>
            <person name="LaButti K."/>
            <person name="Andreopoulos B."/>
            <person name="Lipzen A."/>
            <person name="Chen C."/>
            <person name="Yan M."/>
            <person name="Daum C."/>
            <person name="Ng V."/>
            <person name="Clum A."/>
            <person name="Steindorff A."/>
            <person name="Ohm R.A."/>
            <person name="Martin F."/>
            <person name="Silar P."/>
            <person name="Natvig D.O."/>
            <person name="Lalanne C."/>
            <person name="Gautier V."/>
            <person name="Ament-Velasquez S.L."/>
            <person name="Kruys A."/>
            <person name="Hutchinson M.I."/>
            <person name="Powell A.J."/>
            <person name="Barry K."/>
            <person name="Miller A.N."/>
            <person name="Grigoriev I.V."/>
            <person name="Debuchy R."/>
            <person name="Gladieux P."/>
            <person name="Hiltunen Thoren M."/>
            <person name="Johannesson H."/>
        </authorList>
    </citation>
    <scope>NUCLEOTIDE SEQUENCE</scope>
    <source>
        <strain evidence="4">PSN243</strain>
    </source>
</reference>
<dbReference type="PANTHER" id="PTHR35391">
    <property type="entry name" value="C2H2-TYPE DOMAIN-CONTAINING PROTEIN-RELATED"/>
    <property type="match status" value="1"/>
</dbReference>
<dbReference type="PANTHER" id="PTHR35391:SF7">
    <property type="entry name" value="C2H2-TYPE DOMAIN-CONTAINING PROTEIN"/>
    <property type="match status" value="1"/>
</dbReference>
<protein>
    <recommendedName>
        <fullName evidence="3">C2H2-type domain-containing protein</fullName>
    </recommendedName>
</protein>
<reference evidence="4" key="2">
    <citation type="submission" date="2023-05" db="EMBL/GenBank/DDBJ databases">
        <authorList>
            <consortium name="Lawrence Berkeley National Laboratory"/>
            <person name="Steindorff A."/>
            <person name="Hensen N."/>
            <person name="Bonometti L."/>
            <person name="Westerberg I."/>
            <person name="Brannstrom I.O."/>
            <person name="Guillou S."/>
            <person name="Cros-Aarteil S."/>
            <person name="Calhoun S."/>
            <person name="Haridas S."/>
            <person name="Kuo A."/>
            <person name="Mondo S."/>
            <person name="Pangilinan J."/>
            <person name="Riley R."/>
            <person name="Labutti K."/>
            <person name="Andreopoulos B."/>
            <person name="Lipzen A."/>
            <person name="Chen C."/>
            <person name="Yanf M."/>
            <person name="Daum C."/>
            <person name="Ng V."/>
            <person name="Clum A."/>
            <person name="Ohm R."/>
            <person name="Martin F."/>
            <person name="Silar P."/>
            <person name="Natvig D."/>
            <person name="Lalanne C."/>
            <person name="Gautier V."/>
            <person name="Ament-Velasquez S.L."/>
            <person name="Kruys A."/>
            <person name="Hutchinson M.I."/>
            <person name="Powell A.J."/>
            <person name="Barry K."/>
            <person name="Miller A.N."/>
            <person name="Grigoriev I.V."/>
            <person name="Debuchy R."/>
            <person name="Gladieux P."/>
            <person name="Thoren M.H."/>
            <person name="Johannesson H."/>
        </authorList>
    </citation>
    <scope>NUCLEOTIDE SEQUENCE</scope>
    <source>
        <strain evidence="4">PSN243</strain>
    </source>
</reference>
<dbReference type="PROSITE" id="PS50157">
    <property type="entry name" value="ZINC_FINGER_C2H2_2"/>
    <property type="match status" value="1"/>
</dbReference>
<dbReference type="Proteomes" id="UP001321760">
    <property type="component" value="Unassembled WGS sequence"/>
</dbReference>
<keyword evidence="1" id="KW-0862">Zinc</keyword>
<dbReference type="PROSITE" id="PS00028">
    <property type="entry name" value="ZINC_FINGER_C2H2_1"/>
    <property type="match status" value="1"/>
</dbReference>
<dbReference type="Pfam" id="PF26082">
    <property type="entry name" value="zf-C2H2_AcuF"/>
    <property type="match status" value="1"/>
</dbReference>
<accession>A0AAV9FZ11</accession>
<keyword evidence="5" id="KW-1185">Reference proteome</keyword>
<feature type="compositionally biased region" description="Acidic residues" evidence="2">
    <location>
        <begin position="132"/>
        <end position="147"/>
    </location>
</feature>
<keyword evidence="1" id="KW-0863">Zinc-finger</keyword>
<comment type="caution">
    <text evidence="4">The sequence shown here is derived from an EMBL/GenBank/DDBJ whole genome shotgun (WGS) entry which is preliminary data.</text>
</comment>
<dbReference type="AlphaFoldDB" id="A0AAV9FZ11"/>
<feature type="non-terminal residue" evidence="4">
    <location>
        <position position="481"/>
    </location>
</feature>
<evidence type="ECO:0000256" key="1">
    <source>
        <dbReference type="PROSITE-ProRule" id="PRU00042"/>
    </source>
</evidence>
<evidence type="ECO:0000259" key="3">
    <source>
        <dbReference type="PROSITE" id="PS50157"/>
    </source>
</evidence>
<dbReference type="EMBL" id="MU866038">
    <property type="protein sequence ID" value="KAK4442030.1"/>
    <property type="molecule type" value="Genomic_DNA"/>
</dbReference>
<keyword evidence="1" id="KW-0479">Metal-binding</keyword>
<dbReference type="SMART" id="SM00355">
    <property type="entry name" value="ZnF_C2H2"/>
    <property type="match status" value="3"/>
</dbReference>